<evidence type="ECO:0000256" key="1">
    <source>
        <dbReference type="SAM" id="MobiDB-lite"/>
    </source>
</evidence>
<dbReference type="RefSeq" id="WP_136371052.1">
    <property type="nucleotide sequence ID" value="NZ_SSOB01000021.1"/>
</dbReference>
<feature type="compositionally biased region" description="Pro residues" evidence="1">
    <location>
        <begin position="161"/>
        <end position="170"/>
    </location>
</feature>
<feature type="compositionally biased region" description="Polar residues" evidence="1">
    <location>
        <begin position="54"/>
        <end position="71"/>
    </location>
</feature>
<feature type="compositionally biased region" description="Low complexity" evidence="1">
    <location>
        <begin position="102"/>
        <end position="117"/>
    </location>
</feature>
<reference evidence="2 3" key="1">
    <citation type="submission" date="2019-04" db="EMBL/GenBank/DDBJ databases">
        <title>Cohnella sp. nov. isolated from preserved vegetables.</title>
        <authorList>
            <person name="Lin S.-Y."/>
            <person name="Hung M.-H."/>
            <person name="Young C.-C."/>
        </authorList>
    </citation>
    <scope>NUCLEOTIDE SEQUENCE [LARGE SCALE GENOMIC DNA]</scope>
    <source>
        <strain evidence="2 3">CC-MHH1044</strain>
    </source>
</reference>
<proteinExistence type="predicted"/>
<accession>A0A4V3WEP2</accession>
<evidence type="ECO:0000313" key="2">
    <source>
        <dbReference type="EMBL" id="THF77104.1"/>
    </source>
</evidence>
<feature type="region of interest" description="Disordered" evidence="1">
    <location>
        <begin position="157"/>
        <end position="194"/>
    </location>
</feature>
<sequence length="194" mass="20304">MSVNGVGSTGSVWQLYNQAASSNKSSNEASGNTSKSQDSYQISEEAIRAMLEASGQSDPSFWESSTDSYSASDFGGSKATLPPPPSQPSLSELPTEDKRSFLSELSQLTSEQSSDTTAGSGTSESDEALASLIASLSSTDLDSLSDKEVDSLFQEAIETIGPPPGPPPAPSSFGNGTNTEEDDEIQRFLQSLNN</sequence>
<keyword evidence="3" id="KW-1185">Reference proteome</keyword>
<evidence type="ECO:0000313" key="3">
    <source>
        <dbReference type="Proteomes" id="UP000310636"/>
    </source>
</evidence>
<gene>
    <name evidence="2" type="ORF">E6C55_17215</name>
</gene>
<dbReference type="AlphaFoldDB" id="A0A4V3WEP2"/>
<comment type="caution">
    <text evidence="2">The sequence shown here is derived from an EMBL/GenBank/DDBJ whole genome shotgun (WGS) entry which is preliminary data.</text>
</comment>
<feature type="region of interest" description="Disordered" evidence="1">
    <location>
        <begin position="19"/>
        <end position="127"/>
    </location>
</feature>
<organism evidence="2 3">
    <name type="scientific">Cohnella fermenti</name>
    <dbReference type="NCBI Taxonomy" id="2565925"/>
    <lineage>
        <taxon>Bacteria</taxon>
        <taxon>Bacillati</taxon>
        <taxon>Bacillota</taxon>
        <taxon>Bacilli</taxon>
        <taxon>Bacillales</taxon>
        <taxon>Paenibacillaceae</taxon>
        <taxon>Cohnella</taxon>
    </lineage>
</organism>
<dbReference type="Proteomes" id="UP000310636">
    <property type="component" value="Unassembled WGS sequence"/>
</dbReference>
<dbReference type="EMBL" id="SSOB01000021">
    <property type="protein sequence ID" value="THF77104.1"/>
    <property type="molecule type" value="Genomic_DNA"/>
</dbReference>
<protein>
    <submittedName>
        <fullName evidence="2">Uncharacterized protein</fullName>
    </submittedName>
</protein>
<feature type="compositionally biased region" description="Low complexity" evidence="1">
    <location>
        <begin position="19"/>
        <end position="30"/>
    </location>
</feature>
<feature type="compositionally biased region" description="Polar residues" evidence="1">
    <location>
        <begin position="31"/>
        <end position="42"/>
    </location>
</feature>
<name>A0A4V3WEP2_9BACL</name>